<dbReference type="InterPro" id="IPR036388">
    <property type="entry name" value="WH-like_DNA-bd_sf"/>
</dbReference>
<dbReference type="InterPro" id="IPR051677">
    <property type="entry name" value="AfsR-DnrI-RedD_regulator"/>
</dbReference>
<keyword evidence="10" id="KW-1185">Reference proteome</keyword>
<evidence type="ECO:0000259" key="8">
    <source>
        <dbReference type="PROSITE" id="PS51755"/>
    </source>
</evidence>
<comment type="similarity">
    <text evidence="1">Belongs to the AfsR/DnrI/RedD regulatory family.</text>
</comment>
<dbReference type="PANTHER" id="PTHR35807">
    <property type="entry name" value="TRANSCRIPTIONAL REGULATOR REDD-RELATED"/>
    <property type="match status" value="1"/>
</dbReference>
<dbReference type="Pfam" id="PF00486">
    <property type="entry name" value="Trans_reg_C"/>
    <property type="match status" value="1"/>
</dbReference>
<keyword evidence="3" id="KW-0805">Transcription regulation</keyword>
<dbReference type="SMART" id="SM01043">
    <property type="entry name" value="BTAD"/>
    <property type="match status" value="1"/>
</dbReference>
<name>A0A2X0JC43_9ACTN</name>
<organism evidence="9 10">
    <name type="scientific">Streptacidiphilus pinicola</name>
    <dbReference type="NCBI Taxonomy" id="2219663"/>
    <lineage>
        <taxon>Bacteria</taxon>
        <taxon>Bacillati</taxon>
        <taxon>Actinomycetota</taxon>
        <taxon>Actinomycetes</taxon>
        <taxon>Kitasatosporales</taxon>
        <taxon>Streptomycetaceae</taxon>
        <taxon>Streptacidiphilus</taxon>
    </lineage>
</organism>
<comment type="caution">
    <text evidence="9">The sequence shown here is derived from an EMBL/GenBank/DDBJ whole genome shotgun (WGS) entry which is preliminary data.</text>
</comment>
<dbReference type="GO" id="GO:0006355">
    <property type="term" value="P:regulation of DNA-templated transcription"/>
    <property type="evidence" value="ECO:0007669"/>
    <property type="project" value="InterPro"/>
</dbReference>
<dbReference type="SUPFAM" id="SSF48452">
    <property type="entry name" value="TPR-like"/>
    <property type="match status" value="1"/>
</dbReference>
<dbReference type="EMBL" id="QKYN01000050">
    <property type="protein sequence ID" value="RAG85148.1"/>
    <property type="molecule type" value="Genomic_DNA"/>
</dbReference>
<feature type="compositionally biased region" description="Polar residues" evidence="7">
    <location>
        <begin position="315"/>
        <end position="325"/>
    </location>
</feature>
<feature type="region of interest" description="Disordered" evidence="7">
    <location>
        <begin position="247"/>
        <end position="405"/>
    </location>
</feature>
<keyword evidence="2" id="KW-0902">Two-component regulatory system</keyword>
<accession>A0A2X0JC43</accession>
<dbReference type="Pfam" id="PF03704">
    <property type="entry name" value="BTAD"/>
    <property type="match status" value="1"/>
</dbReference>
<dbReference type="PROSITE" id="PS51755">
    <property type="entry name" value="OMPR_PHOB"/>
    <property type="match status" value="1"/>
</dbReference>
<dbReference type="SMART" id="SM00862">
    <property type="entry name" value="Trans_reg_C"/>
    <property type="match status" value="1"/>
</dbReference>
<dbReference type="Proteomes" id="UP000248889">
    <property type="component" value="Unassembled WGS sequence"/>
</dbReference>
<evidence type="ECO:0000256" key="3">
    <source>
        <dbReference type="ARBA" id="ARBA00023015"/>
    </source>
</evidence>
<feature type="compositionally biased region" description="Basic and acidic residues" evidence="7">
    <location>
        <begin position="364"/>
        <end position="374"/>
    </location>
</feature>
<evidence type="ECO:0000313" key="10">
    <source>
        <dbReference type="Proteomes" id="UP000248889"/>
    </source>
</evidence>
<dbReference type="PANTHER" id="PTHR35807:SF1">
    <property type="entry name" value="TRANSCRIPTIONAL REGULATOR REDD"/>
    <property type="match status" value="1"/>
</dbReference>
<dbReference type="CDD" id="cd15831">
    <property type="entry name" value="BTAD"/>
    <property type="match status" value="1"/>
</dbReference>
<dbReference type="AlphaFoldDB" id="A0A2X0JC43"/>
<keyword evidence="5" id="KW-0804">Transcription</keyword>
<dbReference type="FunFam" id="1.25.40.10:FF:000222">
    <property type="entry name" value="SARP family transcriptional regulator"/>
    <property type="match status" value="1"/>
</dbReference>
<dbReference type="Gene3D" id="1.10.10.10">
    <property type="entry name" value="Winged helix-like DNA-binding domain superfamily/Winged helix DNA-binding domain"/>
    <property type="match status" value="1"/>
</dbReference>
<sequence>MLRFALLGPVAVGEDGAEPVPQPAGIPTTVLTVLLLHANQVVARERLAAAVWGAEPPTAAAAGLRNHVSRLRRQLGPHAGARVRTVAPGYRIEVHDGELDVQRFLDDSTAGRQALAEGDLVTAHRLLSGALALWRGDPPADPATTPELTARFHGWQENRLLAVEGRIEAELGLGRHHDAVAELRALTAEHPLREGLHGLLMLALYRSGRQAEALDVYRGVRTTLADELGVDPSPALRRLHSGILRADHRLDAPTPDAGGPTALRGRGAVPPATRQRPYIAAPRADGATNGAEPPHPRRPLHPGESRTDRRLDTPTPGSSLNTEPAQTRRPLHPDTARANRELGPTTPGEDELAAQPAHERRRLHPDTRRAERQPDAPGTSEETEPPHPRRALDAAGTGEDELAAQ</sequence>
<evidence type="ECO:0000256" key="2">
    <source>
        <dbReference type="ARBA" id="ARBA00023012"/>
    </source>
</evidence>
<feature type="DNA-binding region" description="OmpR/PhoB-type" evidence="6">
    <location>
        <begin position="1"/>
        <end position="94"/>
    </location>
</feature>
<feature type="compositionally biased region" description="Basic and acidic residues" evidence="7">
    <location>
        <begin position="301"/>
        <end position="312"/>
    </location>
</feature>
<proteinExistence type="inferred from homology"/>
<feature type="non-terminal residue" evidence="9">
    <location>
        <position position="405"/>
    </location>
</feature>
<protein>
    <recommendedName>
        <fullName evidence="8">OmpR/PhoB-type domain-containing protein</fullName>
    </recommendedName>
</protein>
<evidence type="ECO:0000256" key="6">
    <source>
        <dbReference type="PROSITE-ProRule" id="PRU01091"/>
    </source>
</evidence>
<dbReference type="Gene3D" id="1.25.40.10">
    <property type="entry name" value="Tetratricopeptide repeat domain"/>
    <property type="match status" value="1"/>
</dbReference>
<dbReference type="GO" id="GO:0000160">
    <property type="term" value="P:phosphorelay signal transduction system"/>
    <property type="evidence" value="ECO:0007669"/>
    <property type="project" value="UniProtKB-KW"/>
</dbReference>
<feature type="domain" description="OmpR/PhoB-type" evidence="8">
    <location>
        <begin position="1"/>
        <end position="94"/>
    </location>
</feature>
<dbReference type="InterPro" id="IPR005158">
    <property type="entry name" value="BTAD"/>
</dbReference>
<reference evidence="9 10" key="1">
    <citation type="submission" date="2018-06" db="EMBL/GenBank/DDBJ databases">
        <title>Streptacidiphilus pinicola sp. nov., isolated from pine grove soil.</title>
        <authorList>
            <person name="Roh S.G."/>
            <person name="Park S."/>
            <person name="Kim M.-K."/>
            <person name="Yun B.-R."/>
            <person name="Park J."/>
            <person name="Kim M.J."/>
            <person name="Kim Y.S."/>
            <person name="Kim S.B."/>
        </authorList>
    </citation>
    <scope>NUCLEOTIDE SEQUENCE [LARGE SCALE GENOMIC DNA]</scope>
    <source>
        <strain evidence="9 10">MMS16-CNU450</strain>
    </source>
</reference>
<feature type="compositionally biased region" description="Basic and acidic residues" evidence="7">
    <location>
        <begin position="331"/>
        <end position="340"/>
    </location>
</feature>
<evidence type="ECO:0000256" key="4">
    <source>
        <dbReference type="ARBA" id="ARBA00023125"/>
    </source>
</evidence>
<dbReference type="GO" id="GO:0003677">
    <property type="term" value="F:DNA binding"/>
    <property type="evidence" value="ECO:0007669"/>
    <property type="project" value="UniProtKB-UniRule"/>
</dbReference>
<dbReference type="SUPFAM" id="SSF46894">
    <property type="entry name" value="C-terminal effector domain of the bipartite response regulators"/>
    <property type="match status" value="1"/>
</dbReference>
<dbReference type="OrthoDB" id="3862494at2"/>
<dbReference type="RefSeq" id="WP_133259910.1">
    <property type="nucleotide sequence ID" value="NZ_QKYN01000050.1"/>
</dbReference>
<keyword evidence="4 6" id="KW-0238">DNA-binding</keyword>
<evidence type="ECO:0000256" key="1">
    <source>
        <dbReference type="ARBA" id="ARBA00005820"/>
    </source>
</evidence>
<evidence type="ECO:0000256" key="5">
    <source>
        <dbReference type="ARBA" id="ARBA00023163"/>
    </source>
</evidence>
<dbReference type="InterPro" id="IPR016032">
    <property type="entry name" value="Sig_transdc_resp-reg_C-effctor"/>
</dbReference>
<gene>
    <name evidence="9" type="ORF">DN069_13295</name>
</gene>
<dbReference type="InterPro" id="IPR011990">
    <property type="entry name" value="TPR-like_helical_dom_sf"/>
</dbReference>
<evidence type="ECO:0000313" key="9">
    <source>
        <dbReference type="EMBL" id="RAG85148.1"/>
    </source>
</evidence>
<evidence type="ECO:0000256" key="7">
    <source>
        <dbReference type="SAM" id="MobiDB-lite"/>
    </source>
</evidence>
<dbReference type="InterPro" id="IPR001867">
    <property type="entry name" value="OmpR/PhoB-type_DNA-bd"/>
</dbReference>